<gene>
    <name evidence="1" type="ORF">PSON_ATCC_30995.1.T1900037</name>
</gene>
<accession>A0A8S1RNY9</accession>
<name>A0A8S1RNY9_9CILI</name>
<dbReference type="EMBL" id="CAJJDN010000190">
    <property type="protein sequence ID" value="CAD8128535.1"/>
    <property type="molecule type" value="Genomic_DNA"/>
</dbReference>
<dbReference type="AlphaFoldDB" id="A0A8S1RNY9"/>
<protein>
    <submittedName>
        <fullName evidence="1">Uncharacterized protein</fullName>
    </submittedName>
</protein>
<proteinExistence type="predicted"/>
<evidence type="ECO:0000313" key="1">
    <source>
        <dbReference type="EMBL" id="CAD8128535.1"/>
    </source>
</evidence>
<evidence type="ECO:0000313" key="2">
    <source>
        <dbReference type="Proteomes" id="UP000692954"/>
    </source>
</evidence>
<comment type="caution">
    <text evidence="1">The sequence shown here is derived from an EMBL/GenBank/DDBJ whole genome shotgun (WGS) entry which is preliminary data.</text>
</comment>
<sequence>MKLEKNCLIKNPKSINNINNYTVNLMMVYLTVLQTKEIGYSLQKILRSMKFSTKNYL</sequence>
<organism evidence="1 2">
    <name type="scientific">Paramecium sonneborni</name>
    <dbReference type="NCBI Taxonomy" id="65129"/>
    <lineage>
        <taxon>Eukaryota</taxon>
        <taxon>Sar</taxon>
        <taxon>Alveolata</taxon>
        <taxon>Ciliophora</taxon>
        <taxon>Intramacronucleata</taxon>
        <taxon>Oligohymenophorea</taxon>
        <taxon>Peniculida</taxon>
        <taxon>Parameciidae</taxon>
        <taxon>Paramecium</taxon>
    </lineage>
</organism>
<reference evidence="1" key="1">
    <citation type="submission" date="2021-01" db="EMBL/GenBank/DDBJ databases">
        <authorList>
            <consortium name="Genoscope - CEA"/>
            <person name="William W."/>
        </authorList>
    </citation>
    <scope>NUCLEOTIDE SEQUENCE</scope>
</reference>
<keyword evidence="2" id="KW-1185">Reference proteome</keyword>
<dbReference type="Proteomes" id="UP000692954">
    <property type="component" value="Unassembled WGS sequence"/>
</dbReference>